<dbReference type="Pfam" id="PF03659">
    <property type="entry name" value="Glyco_hydro_71"/>
    <property type="match status" value="1"/>
</dbReference>
<gene>
    <name evidence="2" type="ORF">CkaCkLH20_03073</name>
</gene>
<dbReference type="CDD" id="cd11577">
    <property type="entry name" value="GH71"/>
    <property type="match status" value="1"/>
</dbReference>
<feature type="signal peptide" evidence="1">
    <location>
        <begin position="1"/>
        <end position="19"/>
    </location>
</feature>
<dbReference type="Proteomes" id="UP000781932">
    <property type="component" value="Unassembled WGS sequence"/>
</dbReference>
<comment type="caution">
    <text evidence="2">The sequence shown here is derived from an EMBL/GenBank/DDBJ whole genome shotgun (WGS) entry which is preliminary data.</text>
</comment>
<evidence type="ECO:0000256" key="1">
    <source>
        <dbReference type="SAM" id="SignalP"/>
    </source>
</evidence>
<dbReference type="EMBL" id="JAATWM020000007">
    <property type="protein sequence ID" value="KAF9879530.1"/>
    <property type="molecule type" value="Genomic_DNA"/>
</dbReference>
<keyword evidence="1" id="KW-0732">Signal</keyword>
<accession>A0A9P6IBF8</accession>
<reference evidence="2" key="2">
    <citation type="submission" date="2020-11" db="EMBL/GenBank/DDBJ databases">
        <title>Whole genome sequencing of Colletotrichum sp.</title>
        <authorList>
            <person name="Li H."/>
        </authorList>
    </citation>
    <scope>NUCLEOTIDE SEQUENCE</scope>
    <source>
        <strain evidence="2">CkLH20</strain>
    </source>
</reference>
<name>A0A9P6IBF8_9PEZI</name>
<sequence>MRLLVFLLTALSWADIVLGRAAFAHFMPRLMPLIVQVGNTENYSAADWTDDITLAQEAHIDAFALNMAKGEPMNEKAIASAFSHAEALGFKLFFSFDYAGRGPYSKAEVIGWITRYASSSAYFRHNGKPLVSTFEGPDQAEDWIDIKAQTGCFFVPDWSSLGAGPAVRAAGGVADGLFSWAGWPWGSQDMDTYVDASYMEALGDKPYMMPVSPWFYTNLPGYSKNWLWRGDHLWYDRWLQVNFLMPEWIQIISWNDYGESHHIGPIRDHALVAFDTGKAPYKYSLDHHGWRAFLPYSIDRYKNNKAAITKEGVSFWYRPTPKGACNSGGTTGNTVSQLQIEFQPTGMVEDSVFYTVLVTSEVTVKVTIGGVQTNGQWRDLPDSKVGLWHGSSPFNGRTGEVQITVWRKDVLIADLTGPAIKNDCHNGMTGFDAWAGGRLTSTVSRPINSPSLADEVCVRGTGAKGFDVLCQATCYWGYCPRSACVCQQMGAQRPLPKEVPGEVYPAEGLNSNYIGLCNYACLYGACYASYCGKDPHPLIEPTVSPFRPPSCISGTGQGEWEVLCGFTCRHGFCPIARCTCNAQGPLDLLNPTQATKAVSRTGDDHGLCGFACARGFCPSDICNSGNDPEQQTDPVDDFEIPHLDQDCTRFSDCVDLDNPQASSCGKGYRRQGYDKAGCSGNSARPICCKDSTVSPDSCTWRGSGGDCNGQCHQGEATLFESNRGGSPGESGDGQCSRGKKVFCCELKTFGTLTGQCRWSPCGSGCDEDETETASAYALSEYCSNDFLNKKVGQKFCCKTEVPPLDNCHWVGQGDCADNNCNNKEVTLRTNPSGANSNQCFWSRKKSLCCTPSDRFFEIASEDSFEDVLCTEKDTRPSCEVDEWDQQFISDEVEEEVCKTDEKTELRRSSHENSMPILWPLPIEERMNELDKRAKRDPMKVTFEGARIVISIAAMLHPSIGTLFRGSGRGGTPSNYVFRMVQRGIRPDVTSEHRTAAGQLSGRYEAEHNPDLQMMRDFTIFAIDGTLPRSEEIVNEARISAEAFHRVWNSDTTNIQFPTVGSRTCYANLNDYLMDRFGSTRYPRPLVATESKLNRCKGKIFKFNDPIENGRLREMIADAVTGDKAATDKLFGELRLLPAQVIGTFNYIRHPDLQPTLRQTRQELREAMTFIGQQYPSLRSLPDIYERFEPLWYARAASISREWLEERLNWIEREVDTRIAAGRRPPNATVILARVLLLRSRLSDMKGPPPL</sequence>
<evidence type="ECO:0000313" key="3">
    <source>
        <dbReference type="Proteomes" id="UP000781932"/>
    </source>
</evidence>
<feature type="chain" id="PRO_5040177270" evidence="1">
    <location>
        <begin position="20"/>
        <end position="1250"/>
    </location>
</feature>
<dbReference type="AlphaFoldDB" id="A0A9P6IBF8"/>
<protein>
    <submittedName>
        <fullName evidence="2">Glycosyl hydrolase family 71</fullName>
    </submittedName>
</protein>
<dbReference type="OrthoDB" id="1046782at2759"/>
<dbReference type="GO" id="GO:0051118">
    <property type="term" value="F:glucan endo-1,3-alpha-glucosidase activity"/>
    <property type="evidence" value="ECO:0007669"/>
    <property type="project" value="InterPro"/>
</dbReference>
<dbReference type="InterPro" id="IPR005197">
    <property type="entry name" value="Glyco_hydro_71"/>
</dbReference>
<organism evidence="2 3">
    <name type="scientific">Colletotrichum karsti</name>
    <dbReference type="NCBI Taxonomy" id="1095194"/>
    <lineage>
        <taxon>Eukaryota</taxon>
        <taxon>Fungi</taxon>
        <taxon>Dikarya</taxon>
        <taxon>Ascomycota</taxon>
        <taxon>Pezizomycotina</taxon>
        <taxon>Sordariomycetes</taxon>
        <taxon>Hypocreomycetidae</taxon>
        <taxon>Glomerellales</taxon>
        <taxon>Glomerellaceae</taxon>
        <taxon>Colletotrichum</taxon>
        <taxon>Colletotrichum boninense species complex</taxon>
    </lineage>
</organism>
<evidence type="ECO:0000313" key="2">
    <source>
        <dbReference type="EMBL" id="KAF9879530.1"/>
    </source>
</evidence>
<dbReference type="Gene3D" id="3.20.20.80">
    <property type="entry name" value="Glycosidases"/>
    <property type="match status" value="1"/>
</dbReference>
<proteinExistence type="predicted"/>
<reference evidence="2" key="1">
    <citation type="submission" date="2020-03" db="EMBL/GenBank/DDBJ databases">
        <authorList>
            <person name="He L."/>
        </authorList>
    </citation>
    <scope>NUCLEOTIDE SEQUENCE</scope>
    <source>
        <strain evidence="2">CkLH20</strain>
    </source>
</reference>
<keyword evidence="2" id="KW-0378">Hydrolase</keyword>
<dbReference type="RefSeq" id="XP_038748991.1">
    <property type="nucleotide sequence ID" value="XM_038885792.1"/>
</dbReference>
<dbReference type="GeneID" id="62158866"/>
<keyword evidence="3" id="KW-1185">Reference proteome</keyword>